<dbReference type="SUPFAM" id="SSF57667">
    <property type="entry name" value="beta-beta-alpha zinc fingers"/>
    <property type="match status" value="1"/>
</dbReference>
<dbReference type="Gene3D" id="3.30.160.60">
    <property type="entry name" value="Classic Zinc Finger"/>
    <property type="match status" value="2"/>
</dbReference>
<evidence type="ECO:0000256" key="5">
    <source>
        <dbReference type="PROSITE-ProRule" id="PRU00042"/>
    </source>
</evidence>
<evidence type="ECO:0000256" key="4">
    <source>
        <dbReference type="ARBA" id="ARBA00022833"/>
    </source>
</evidence>
<sequence length="54" mass="6051">CSDCGRIFTGRSDFTRHCRSHTGEKPYSCGQCSKSFADKSSLKQHCRTHTGEKP</sequence>
<evidence type="ECO:0000256" key="3">
    <source>
        <dbReference type="ARBA" id="ARBA00022771"/>
    </source>
</evidence>
<evidence type="ECO:0000313" key="7">
    <source>
        <dbReference type="EMBL" id="NXP83469.1"/>
    </source>
</evidence>
<evidence type="ECO:0000259" key="6">
    <source>
        <dbReference type="PROSITE" id="PS50157"/>
    </source>
</evidence>
<dbReference type="Pfam" id="PF00096">
    <property type="entry name" value="zf-C2H2"/>
    <property type="match status" value="1"/>
</dbReference>
<dbReference type="PROSITE" id="PS50157">
    <property type="entry name" value="ZINC_FINGER_C2H2_2"/>
    <property type="match status" value="2"/>
</dbReference>
<feature type="domain" description="C2H2-type" evidence="6">
    <location>
        <begin position="27"/>
        <end position="54"/>
    </location>
</feature>
<keyword evidence="8" id="KW-1185">Reference proteome</keyword>
<evidence type="ECO:0000256" key="1">
    <source>
        <dbReference type="ARBA" id="ARBA00022723"/>
    </source>
</evidence>
<dbReference type="GO" id="GO:0000978">
    <property type="term" value="F:RNA polymerase II cis-regulatory region sequence-specific DNA binding"/>
    <property type="evidence" value="ECO:0007669"/>
    <property type="project" value="TreeGrafter"/>
</dbReference>
<dbReference type="PANTHER" id="PTHR23226">
    <property type="entry name" value="ZINC FINGER AND SCAN DOMAIN-CONTAINING"/>
    <property type="match status" value="1"/>
</dbReference>
<organism evidence="7 8">
    <name type="scientific">Ramphastos sulfuratus</name>
    <dbReference type="NCBI Taxonomy" id="322582"/>
    <lineage>
        <taxon>Eukaryota</taxon>
        <taxon>Metazoa</taxon>
        <taxon>Chordata</taxon>
        <taxon>Craniata</taxon>
        <taxon>Vertebrata</taxon>
        <taxon>Euteleostomi</taxon>
        <taxon>Archelosauria</taxon>
        <taxon>Archosauria</taxon>
        <taxon>Dinosauria</taxon>
        <taxon>Saurischia</taxon>
        <taxon>Theropoda</taxon>
        <taxon>Coelurosauria</taxon>
        <taxon>Aves</taxon>
        <taxon>Neognathae</taxon>
        <taxon>Neoaves</taxon>
        <taxon>Telluraves</taxon>
        <taxon>Coraciimorphae</taxon>
        <taxon>Piciformes</taxon>
        <taxon>Ramphastidae</taxon>
        <taxon>Ramphastos</taxon>
    </lineage>
</organism>
<keyword evidence="3 5" id="KW-0863">Zinc-finger</keyword>
<feature type="domain" description="C2H2-type" evidence="6">
    <location>
        <begin position="1"/>
        <end position="26"/>
    </location>
</feature>
<dbReference type="GO" id="GO:0000981">
    <property type="term" value="F:DNA-binding transcription factor activity, RNA polymerase II-specific"/>
    <property type="evidence" value="ECO:0007669"/>
    <property type="project" value="TreeGrafter"/>
</dbReference>
<keyword evidence="2" id="KW-0677">Repeat</keyword>
<accession>A0A852CRD3</accession>
<dbReference type="FunFam" id="3.30.160.60:FF:002169">
    <property type="entry name" value="Zgc:174573"/>
    <property type="match status" value="1"/>
</dbReference>
<feature type="non-terminal residue" evidence="7">
    <location>
        <position position="1"/>
    </location>
</feature>
<dbReference type="InterPro" id="IPR036236">
    <property type="entry name" value="Znf_C2H2_sf"/>
</dbReference>
<reference evidence="7" key="1">
    <citation type="submission" date="2019-09" db="EMBL/GenBank/DDBJ databases">
        <title>Bird 10,000 Genomes (B10K) Project - Family phase.</title>
        <authorList>
            <person name="Zhang G."/>
        </authorList>
    </citation>
    <scope>NUCLEOTIDE SEQUENCE</scope>
    <source>
        <strain evidence="7">B10K-DU-001-30</strain>
        <tissue evidence="7">Muscle</tissue>
    </source>
</reference>
<name>A0A852CRD3_9PICI</name>
<dbReference type="Proteomes" id="UP000611227">
    <property type="component" value="Unassembled WGS sequence"/>
</dbReference>
<feature type="non-terminal residue" evidence="7">
    <location>
        <position position="54"/>
    </location>
</feature>
<comment type="caution">
    <text evidence="7">The sequence shown here is derived from an EMBL/GenBank/DDBJ whole genome shotgun (WGS) entry which is preliminary data.</text>
</comment>
<proteinExistence type="predicted"/>
<gene>
    <name evidence="7" type="primary">Znf891</name>
    <name evidence="7" type="ORF">RAMSUL_R09839</name>
</gene>
<dbReference type="GO" id="GO:0008270">
    <property type="term" value="F:zinc ion binding"/>
    <property type="evidence" value="ECO:0007669"/>
    <property type="project" value="UniProtKB-KW"/>
</dbReference>
<dbReference type="EMBL" id="WBNM01075389">
    <property type="protein sequence ID" value="NXP83469.1"/>
    <property type="molecule type" value="Genomic_DNA"/>
</dbReference>
<dbReference type="SMART" id="SM00355">
    <property type="entry name" value="ZnF_C2H2"/>
    <property type="match status" value="2"/>
</dbReference>
<dbReference type="Pfam" id="PF13894">
    <property type="entry name" value="zf-C2H2_4"/>
    <property type="match status" value="1"/>
</dbReference>
<keyword evidence="1" id="KW-0479">Metal-binding</keyword>
<dbReference type="AlphaFoldDB" id="A0A852CRD3"/>
<dbReference type="PROSITE" id="PS00028">
    <property type="entry name" value="ZINC_FINGER_C2H2_1"/>
    <property type="match status" value="2"/>
</dbReference>
<keyword evidence="4" id="KW-0862">Zinc</keyword>
<dbReference type="PANTHER" id="PTHR23226:SF152">
    <property type="entry name" value="ZINC FINGER PROTEIN 691"/>
    <property type="match status" value="1"/>
</dbReference>
<evidence type="ECO:0000313" key="8">
    <source>
        <dbReference type="Proteomes" id="UP000611227"/>
    </source>
</evidence>
<evidence type="ECO:0000256" key="2">
    <source>
        <dbReference type="ARBA" id="ARBA00022737"/>
    </source>
</evidence>
<dbReference type="InterPro" id="IPR013087">
    <property type="entry name" value="Znf_C2H2_type"/>
</dbReference>
<protein>
    <submittedName>
        <fullName evidence="7">ZN891 protein</fullName>
    </submittedName>
</protein>